<evidence type="ECO:0000256" key="2">
    <source>
        <dbReference type="SAM" id="Phobius"/>
    </source>
</evidence>
<comment type="caution">
    <text evidence="3">The sequence shown here is derived from an EMBL/GenBank/DDBJ whole genome shotgun (WGS) entry which is preliminary data.</text>
</comment>
<accession>A0AAV4AK64</accession>
<dbReference type="Proteomes" id="UP000735302">
    <property type="component" value="Unassembled WGS sequence"/>
</dbReference>
<feature type="compositionally biased region" description="Basic residues" evidence="1">
    <location>
        <begin position="57"/>
        <end position="77"/>
    </location>
</feature>
<evidence type="ECO:0000313" key="4">
    <source>
        <dbReference type="Proteomes" id="UP000735302"/>
    </source>
</evidence>
<proteinExistence type="predicted"/>
<feature type="region of interest" description="Disordered" evidence="1">
    <location>
        <begin position="57"/>
        <end position="81"/>
    </location>
</feature>
<gene>
    <name evidence="3" type="ORF">PoB_003419300</name>
</gene>
<organism evidence="3 4">
    <name type="scientific">Plakobranchus ocellatus</name>
    <dbReference type="NCBI Taxonomy" id="259542"/>
    <lineage>
        <taxon>Eukaryota</taxon>
        <taxon>Metazoa</taxon>
        <taxon>Spiralia</taxon>
        <taxon>Lophotrochozoa</taxon>
        <taxon>Mollusca</taxon>
        <taxon>Gastropoda</taxon>
        <taxon>Heterobranchia</taxon>
        <taxon>Euthyneura</taxon>
        <taxon>Panpulmonata</taxon>
        <taxon>Sacoglossa</taxon>
        <taxon>Placobranchoidea</taxon>
        <taxon>Plakobranchidae</taxon>
        <taxon>Plakobranchus</taxon>
    </lineage>
</organism>
<keyword evidence="2" id="KW-0472">Membrane</keyword>
<keyword evidence="4" id="KW-1185">Reference proteome</keyword>
<dbReference type="EMBL" id="BLXT01003904">
    <property type="protein sequence ID" value="GFO07688.1"/>
    <property type="molecule type" value="Genomic_DNA"/>
</dbReference>
<dbReference type="AlphaFoldDB" id="A0AAV4AK64"/>
<protein>
    <submittedName>
        <fullName evidence="3">Uncharacterized protein</fullName>
    </submittedName>
</protein>
<name>A0AAV4AK64_9GAST</name>
<feature type="transmembrane region" description="Helical" evidence="2">
    <location>
        <begin position="12"/>
        <end position="30"/>
    </location>
</feature>
<keyword evidence="2" id="KW-0812">Transmembrane</keyword>
<evidence type="ECO:0000313" key="3">
    <source>
        <dbReference type="EMBL" id="GFO07688.1"/>
    </source>
</evidence>
<keyword evidence="2" id="KW-1133">Transmembrane helix</keyword>
<reference evidence="3 4" key="1">
    <citation type="journal article" date="2021" name="Elife">
        <title>Chloroplast acquisition without the gene transfer in kleptoplastic sea slugs, Plakobranchus ocellatus.</title>
        <authorList>
            <person name="Maeda T."/>
            <person name="Takahashi S."/>
            <person name="Yoshida T."/>
            <person name="Shimamura S."/>
            <person name="Takaki Y."/>
            <person name="Nagai Y."/>
            <person name="Toyoda A."/>
            <person name="Suzuki Y."/>
            <person name="Arimoto A."/>
            <person name="Ishii H."/>
            <person name="Satoh N."/>
            <person name="Nishiyama T."/>
            <person name="Hasebe M."/>
            <person name="Maruyama T."/>
            <person name="Minagawa J."/>
            <person name="Obokata J."/>
            <person name="Shigenobu S."/>
        </authorList>
    </citation>
    <scope>NUCLEOTIDE SEQUENCE [LARGE SCALE GENOMIC DNA]</scope>
</reference>
<evidence type="ECO:0000256" key="1">
    <source>
        <dbReference type="SAM" id="MobiDB-lite"/>
    </source>
</evidence>
<sequence>MVTLRGRFVRFASAVVGLIAFAYLGAMLTWQRPSLTMPQILGGNGSVRTYHAAHLASRFHHGGRKNSPVKKNGAKNTKKGDVVKGKVFANAKYSELDNKIDNKETIRKAVKNSEKSLKVLQTEEIWRSNVDKQKGM</sequence>